<comment type="caution">
    <text evidence="1">The sequence shown here is derived from an EMBL/GenBank/DDBJ whole genome shotgun (WGS) entry which is preliminary data.</text>
</comment>
<evidence type="ECO:0000313" key="1">
    <source>
        <dbReference type="EMBL" id="OQR80152.1"/>
    </source>
</evidence>
<evidence type="ECO:0000313" key="2">
    <source>
        <dbReference type="Proteomes" id="UP000192247"/>
    </source>
</evidence>
<proteinExistence type="predicted"/>
<keyword evidence="2" id="KW-1185">Reference proteome</keyword>
<organism evidence="1 2">
    <name type="scientific">Tropilaelaps mercedesae</name>
    <dbReference type="NCBI Taxonomy" id="418985"/>
    <lineage>
        <taxon>Eukaryota</taxon>
        <taxon>Metazoa</taxon>
        <taxon>Ecdysozoa</taxon>
        <taxon>Arthropoda</taxon>
        <taxon>Chelicerata</taxon>
        <taxon>Arachnida</taxon>
        <taxon>Acari</taxon>
        <taxon>Parasitiformes</taxon>
        <taxon>Mesostigmata</taxon>
        <taxon>Gamasina</taxon>
        <taxon>Dermanyssoidea</taxon>
        <taxon>Laelapidae</taxon>
        <taxon>Tropilaelaps</taxon>
    </lineage>
</organism>
<sequence>MGYLDFSDKRSMSQLMWQKRCPVVSVVVHSRVKPLTAEAAILTTWLYGPELRSLIYLGLPRYHQPTSFAGRCDSPLLLLIRQRIRLKRLVICEVSLAERGTQAYGTVRFLRVVRRLSNMANFLCTP</sequence>
<reference evidence="1 2" key="1">
    <citation type="journal article" date="2017" name="Gigascience">
        <title>Draft genome of the honey bee ectoparasitic mite, Tropilaelaps mercedesae, is shaped by the parasitic life history.</title>
        <authorList>
            <person name="Dong X."/>
            <person name="Armstrong S.D."/>
            <person name="Xia D."/>
            <person name="Makepeace B.L."/>
            <person name="Darby A.C."/>
            <person name="Kadowaki T."/>
        </authorList>
    </citation>
    <scope>NUCLEOTIDE SEQUENCE [LARGE SCALE GENOMIC DNA]</scope>
    <source>
        <strain evidence="1">Wuxi-XJTLU</strain>
    </source>
</reference>
<accession>A0A1V9Y342</accession>
<dbReference type="InParanoid" id="A0A1V9Y342"/>
<dbReference type="EMBL" id="MNPL01000290">
    <property type="protein sequence ID" value="OQR80152.1"/>
    <property type="molecule type" value="Genomic_DNA"/>
</dbReference>
<gene>
    <name evidence="1" type="ORF">BIW11_05248</name>
</gene>
<protein>
    <submittedName>
        <fullName evidence="1">Uncharacterized protein</fullName>
    </submittedName>
</protein>
<dbReference type="OrthoDB" id="9974792at2759"/>
<name>A0A1V9Y342_9ACAR</name>
<dbReference type="Proteomes" id="UP000192247">
    <property type="component" value="Unassembled WGS sequence"/>
</dbReference>
<dbReference type="AlphaFoldDB" id="A0A1V9Y342"/>